<proteinExistence type="predicted"/>
<dbReference type="Proteomes" id="UP000219338">
    <property type="component" value="Unassembled WGS sequence"/>
</dbReference>
<organism evidence="1 2">
    <name type="scientific">Armillaria ostoyae</name>
    <name type="common">Armillaria root rot fungus</name>
    <dbReference type="NCBI Taxonomy" id="47428"/>
    <lineage>
        <taxon>Eukaryota</taxon>
        <taxon>Fungi</taxon>
        <taxon>Dikarya</taxon>
        <taxon>Basidiomycota</taxon>
        <taxon>Agaricomycotina</taxon>
        <taxon>Agaricomycetes</taxon>
        <taxon>Agaricomycetidae</taxon>
        <taxon>Agaricales</taxon>
        <taxon>Marasmiineae</taxon>
        <taxon>Physalacriaceae</taxon>
        <taxon>Armillaria</taxon>
    </lineage>
</organism>
<dbReference type="Gene3D" id="2.60.120.260">
    <property type="entry name" value="Galactose-binding domain-like"/>
    <property type="match status" value="1"/>
</dbReference>
<dbReference type="AlphaFoldDB" id="A0A284S9N6"/>
<name>A0A284S9N6_ARMOS</name>
<sequence length="115" mass="12368">MNNTVGDARPLIATILVNCTDGTTETIVTDTTWKTLQTVPPSGWTNPSFDDTKRLGVAAAPFVHPPAINMTGAHWIWTNETDANGWDSVGHRAFRDTITSPYGKVAVCGWVVIGA</sequence>
<protein>
    <submittedName>
        <fullName evidence="1">Uncharacterized protein</fullName>
    </submittedName>
</protein>
<gene>
    <name evidence="1" type="ORF">ARMOST_21245</name>
</gene>
<dbReference type="EMBL" id="FUEG01000047">
    <property type="protein sequence ID" value="SJL17685.1"/>
    <property type="molecule type" value="Genomic_DNA"/>
</dbReference>
<keyword evidence="2" id="KW-1185">Reference proteome</keyword>
<dbReference type="STRING" id="47428.A0A284S9N6"/>
<dbReference type="OrthoDB" id="10498489at2759"/>
<reference evidence="2" key="1">
    <citation type="journal article" date="2017" name="Nat. Ecol. Evol.">
        <title>Genome expansion and lineage-specific genetic innovations in the forest pathogenic fungi Armillaria.</title>
        <authorList>
            <person name="Sipos G."/>
            <person name="Prasanna A.N."/>
            <person name="Walter M.C."/>
            <person name="O'Connor E."/>
            <person name="Balint B."/>
            <person name="Krizsan K."/>
            <person name="Kiss B."/>
            <person name="Hess J."/>
            <person name="Varga T."/>
            <person name="Slot J."/>
            <person name="Riley R."/>
            <person name="Boka B."/>
            <person name="Rigling D."/>
            <person name="Barry K."/>
            <person name="Lee J."/>
            <person name="Mihaltcheva S."/>
            <person name="LaButti K."/>
            <person name="Lipzen A."/>
            <person name="Waldron R."/>
            <person name="Moloney N.M."/>
            <person name="Sperisen C."/>
            <person name="Kredics L."/>
            <person name="Vagvoelgyi C."/>
            <person name="Patrignani A."/>
            <person name="Fitzpatrick D."/>
            <person name="Nagy I."/>
            <person name="Doyle S."/>
            <person name="Anderson J.B."/>
            <person name="Grigoriev I.V."/>
            <person name="Gueldener U."/>
            <person name="Muensterkoetter M."/>
            <person name="Nagy L.G."/>
        </authorList>
    </citation>
    <scope>NUCLEOTIDE SEQUENCE [LARGE SCALE GENOMIC DNA]</scope>
    <source>
        <strain evidence="2">C18/9</strain>
    </source>
</reference>
<accession>A0A284S9N6</accession>
<evidence type="ECO:0000313" key="2">
    <source>
        <dbReference type="Proteomes" id="UP000219338"/>
    </source>
</evidence>
<evidence type="ECO:0000313" key="1">
    <source>
        <dbReference type="EMBL" id="SJL17685.1"/>
    </source>
</evidence>